<comment type="similarity">
    <text evidence="3">Belongs to the DRC4 family.</text>
</comment>
<evidence type="ECO:0000313" key="16">
    <source>
        <dbReference type="EMBL" id="ABB36470.1"/>
    </source>
</evidence>
<feature type="coiled-coil region" evidence="13">
    <location>
        <begin position="168"/>
        <end position="195"/>
    </location>
</feature>
<feature type="domain" description="Growth arrest-specific protein 8" evidence="15">
    <location>
        <begin position="222"/>
        <end position="308"/>
    </location>
</feature>
<keyword evidence="9" id="KW-0969">Cilium</keyword>
<keyword evidence="11" id="KW-0966">Cell projection</keyword>
<dbReference type="UCSC" id="uc009nwj.1">
    <property type="organism name" value="mouse"/>
</dbReference>
<dbReference type="GO" id="GO:0048870">
    <property type="term" value="P:cell motility"/>
    <property type="evidence" value="ECO:0007669"/>
    <property type="project" value="InterPro"/>
</dbReference>
<organism evidence="16">
    <name type="scientific">Mus musculus</name>
    <name type="common">Mouse</name>
    <dbReference type="NCBI Taxonomy" id="10090"/>
    <lineage>
        <taxon>Eukaryota</taxon>
        <taxon>Metazoa</taxon>
        <taxon>Chordata</taxon>
        <taxon>Craniata</taxon>
        <taxon>Vertebrata</taxon>
        <taxon>Euteleostomi</taxon>
        <taxon>Mammalia</taxon>
        <taxon>Eutheria</taxon>
        <taxon>Euarchontoglires</taxon>
        <taxon>Glires</taxon>
        <taxon>Rodentia</taxon>
        <taxon>Myomorpha</taxon>
        <taxon>Muroidea</taxon>
        <taxon>Muridae</taxon>
        <taxon>Murinae</taxon>
        <taxon>Mus</taxon>
        <taxon>Mus</taxon>
    </lineage>
</organism>
<evidence type="ECO:0000256" key="1">
    <source>
        <dbReference type="ARBA" id="ARBA00004230"/>
    </source>
</evidence>
<evidence type="ECO:0000256" key="11">
    <source>
        <dbReference type="ARBA" id="ARBA00023273"/>
    </source>
</evidence>
<feature type="coiled-coil region" evidence="13">
    <location>
        <begin position="248"/>
        <end position="303"/>
    </location>
</feature>
<evidence type="ECO:0000256" key="8">
    <source>
        <dbReference type="ARBA" id="ARBA00023054"/>
    </source>
</evidence>
<dbReference type="GO" id="GO:0031514">
    <property type="term" value="C:motile cilium"/>
    <property type="evidence" value="ECO:0007669"/>
    <property type="project" value="UniProtKB-SubCell"/>
</dbReference>
<dbReference type="PANTHER" id="PTHR31543">
    <property type="entry name" value="DYNEIN REGULATORY COMPLEX SUBUNIT 4"/>
    <property type="match status" value="1"/>
</dbReference>
<dbReference type="InterPro" id="IPR025593">
    <property type="entry name" value="GAS8_dom"/>
</dbReference>
<sequence length="318" mass="38094">MAPKKKGKKGKAKGTAIVDGVAPEDMTKEQVEEHVARIREELDREREERNYFQLERDKIHTFWEITRRQLEEKKAELRNKDREMEEAEERHQVEIKVYKQKVKHLLYEHQNNLAEVKAEGTVVMKLAQKEHRTQEGALRKDMRVLKVELKEQELANEVVIKNLCLKQAEEITKMRNDFERQVREIEAKYDKKMKMLRDELDLRRKTEIHEVEERKNGQISTLMQRHEEAFTDIKNYYNDITLNNLALINSLKEQMEDMRKKEEHMEREMAEVTLQNRRLADPLQKAKDEMNEMQKRLGNHERDKQILVVSALLKSSPR</sequence>
<dbReference type="PANTHER" id="PTHR31543:SF0">
    <property type="entry name" value="DYNEIN REGULATORY COMPLEX SUBUNIT 4"/>
    <property type="match status" value="1"/>
</dbReference>
<protein>
    <recommendedName>
        <fullName evidence="4">Dynein regulatory complex subunit 4</fullName>
    </recommendedName>
    <alternativeName>
        <fullName evidence="12">Growth arrest-specific protein 8</fullName>
    </alternativeName>
</protein>
<keyword evidence="5" id="KW-0963">Cytoplasm</keyword>
<dbReference type="InterPro" id="IPR039308">
    <property type="entry name" value="GAS8"/>
</dbReference>
<dbReference type="AlphaFoldDB" id="A1X3U7"/>
<dbReference type="GO" id="GO:0005874">
    <property type="term" value="C:microtubule"/>
    <property type="evidence" value="ECO:0007669"/>
    <property type="project" value="UniProtKB-KW"/>
</dbReference>
<name>A1X3U7_MOUSE</name>
<proteinExistence type="evidence at transcript level"/>
<dbReference type="EMBL" id="DQ189098">
    <property type="protein sequence ID" value="ABB36470.1"/>
    <property type="molecule type" value="mRNA"/>
</dbReference>
<evidence type="ECO:0000313" key="17">
    <source>
        <dbReference type="MGI" id="MGI:1202386"/>
    </source>
</evidence>
<evidence type="ECO:0000256" key="14">
    <source>
        <dbReference type="SAM" id="MobiDB-lite"/>
    </source>
</evidence>
<gene>
    <name evidence="17" type="primary">Gas8</name>
    <name evidence="16" type="synonym">Gas11</name>
</gene>
<evidence type="ECO:0000256" key="13">
    <source>
        <dbReference type="SAM" id="Coils"/>
    </source>
</evidence>
<keyword evidence="8 13" id="KW-0175">Coiled coil</keyword>
<dbReference type="MGI" id="MGI:1202386">
    <property type="gene designation" value="Gas8"/>
</dbReference>
<evidence type="ECO:0000256" key="10">
    <source>
        <dbReference type="ARBA" id="ARBA00023212"/>
    </source>
</evidence>
<keyword evidence="6" id="KW-0493">Microtubule</keyword>
<comment type="subcellular location">
    <subcellularLocation>
        <location evidence="1">Cell projection</location>
        <location evidence="1">Cilium</location>
        <location evidence="1">Flagellum</location>
    </subcellularLocation>
    <subcellularLocation>
        <location evidence="2">Cytoplasm</location>
        <location evidence="2">Cytoskeleton</location>
    </subcellularLocation>
</comment>
<dbReference type="Pfam" id="PF13851">
    <property type="entry name" value="GAS"/>
    <property type="match status" value="1"/>
</dbReference>
<evidence type="ECO:0000256" key="9">
    <source>
        <dbReference type="ARBA" id="ARBA00023069"/>
    </source>
</evidence>
<feature type="compositionally biased region" description="Basic residues" evidence="14">
    <location>
        <begin position="1"/>
        <end position="12"/>
    </location>
</feature>
<evidence type="ECO:0000256" key="12">
    <source>
        <dbReference type="ARBA" id="ARBA00031568"/>
    </source>
</evidence>
<keyword evidence="10" id="KW-0206">Cytoskeleton</keyword>
<dbReference type="AGR" id="MGI:1202386"/>
<accession>A1X3U7</accession>
<evidence type="ECO:0000256" key="5">
    <source>
        <dbReference type="ARBA" id="ARBA00022490"/>
    </source>
</evidence>
<dbReference type="GO" id="GO:0008017">
    <property type="term" value="F:microtubule binding"/>
    <property type="evidence" value="ECO:0007669"/>
    <property type="project" value="InterPro"/>
</dbReference>
<feature type="region of interest" description="Disordered" evidence="14">
    <location>
        <begin position="1"/>
        <end position="29"/>
    </location>
</feature>
<evidence type="ECO:0000256" key="2">
    <source>
        <dbReference type="ARBA" id="ARBA00004245"/>
    </source>
</evidence>
<dbReference type="GO" id="GO:0031267">
    <property type="term" value="F:small GTPase binding"/>
    <property type="evidence" value="ECO:0007669"/>
    <property type="project" value="InterPro"/>
</dbReference>
<evidence type="ECO:0000256" key="6">
    <source>
        <dbReference type="ARBA" id="ARBA00022701"/>
    </source>
</evidence>
<evidence type="ECO:0000256" key="3">
    <source>
        <dbReference type="ARBA" id="ARBA00009859"/>
    </source>
</evidence>
<reference evidence="16" key="1">
    <citation type="submission" date="2005-08" db="EMBL/GenBank/DDBJ databases">
        <title>Identification and Characterization of BetaGas11.</title>
        <authorList>
            <person name="Bekker J.M."/>
            <person name="Morrissey K.M."/>
            <person name="Crosbie R.H."/>
        </authorList>
    </citation>
    <scope>NUCLEOTIDE SEQUENCE</scope>
    <source>
        <tissue evidence="16">Skeletal muscle</tissue>
    </source>
</reference>
<evidence type="ECO:0000259" key="15">
    <source>
        <dbReference type="Pfam" id="PF13851"/>
    </source>
</evidence>
<evidence type="ECO:0000256" key="7">
    <source>
        <dbReference type="ARBA" id="ARBA00022846"/>
    </source>
</evidence>
<keyword evidence="7" id="KW-0282">Flagellum</keyword>
<evidence type="ECO:0000256" key="4">
    <source>
        <dbReference type="ARBA" id="ARBA00021301"/>
    </source>
</evidence>